<feature type="binding site" evidence="9">
    <location>
        <position position="291"/>
    </location>
    <ligand>
        <name>K(+)</name>
        <dbReference type="ChEBI" id="CHEBI:29103"/>
    </ligand>
</feature>
<feature type="binding site" evidence="9">
    <location>
        <position position="261"/>
    </location>
    <ligand>
        <name>substrate</name>
    </ligand>
</feature>
<dbReference type="PANTHER" id="PTHR10584">
    <property type="entry name" value="SUGAR KINASE"/>
    <property type="match status" value="1"/>
</dbReference>
<sequence>MTDIVVVGSLNVDVVVPLHELPAPGQTVLGAADHRRAGGGKGANQAVAAARLGRRVAMVGAVGIDADGDWLLGLLAAEGVATDAVLRAPRPTGQAIVLVTDDGDSTIAVSSGANMWLAPDHLTPLRHLIGSARAVLLQQEIDAAVVAEAVRAAEGLVVLNPAPARPVDPATLARVDVLVPNRGELAALAGVRSPAGAAGTENLPAGAAGTDDLAAMARTLGTRGPVVVTLGGDGALVVTTDRQWLVPAERVDAVDATGAGDTFCAALADALLDGAAIDEAARWASRAAAVTVTRPGAMAAAPRRAEVPTAA</sequence>
<dbReference type="GO" id="GO:0019303">
    <property type="term" value="P:D-ribose catabolic process"/>
    <property type="evidence" value="ECO:0007669"/>
    <property type="project" value="UniProtKB-UniRule"/>
</dbReference>
<evidence type="ECO:0000256" key="2">
    <source>
        <dbReference type="ARBA" id="ARBA00022723"/>
    </source>
</evidence>
<dbReference type="GO" id="GO:0046872">
    <property type="term" value="F:metal ion binding"/>
    <property type="evidence" value="ECO:0007669"/>
    <property type="project" value="UniProtKB-KW"/>
</dbReference>
<dbReference type="PANTHER" id="PTHR10584:SF166">
    <property type="entry name" value="RIBOKINASE"/>
    <property type="match status" value="1"/>
</dbReference>
<dbReference type="GO" id="GO:0005829">
    <property type="term" value="C:cytosol"/>
    <property type="evidence" value="ECO:0007669"/>
    <property type="project" value="TreeGrafter"/>
</dbReference>
<reference evidence="12" key="1">
    <citation type="submission" date="2016-06" db="EMBL/GenBank/DDBJ databases">
        <authorList>
            <person name="Varghese N."/>
            <person name="Submissions Spin"/>
        </authorList>
    </citation>
    <scope>NUCLEOTIDE SEQUENCE [LARGE SCALE GENOMIC DNA]</scope>
    <source>
        <strain evidence="12">DSM 44983</strain>
    </source>
</reference>
<organism evidence="11 12">
    <name type="scientific">Micromonospora rifamycinica</name>
    <dbReference type="NCBI Taxonomy" id="291594"/>
    <lineage>
        <taxon>Bacteria</taxon>
        <taxon>Bacillati</taxon>
        <taxon>Actinomycetota</taxon>
        <taxon>Actinomycetes</taxon>
        <taxon>Micromonosporales</taxon>
        <taxon>Micromonosporaceae</taxon>
        <taxon>Micromonospora</taxon>
    </lineage>
</organism>
<keyword evidence="3 9" id="KW-0547">Nucleotide-binding</keyword>
<evidence type="ECO:0000256" key="5">
    <source>
        <dbReference type="ARBA" id="ARBA00022840"/>
    </source>
</evidence>
<evidence type="ECO:0000256" key="3">
    <source>
        <dbReference type="ARBA" id="ARBA00022741"/>
    </source>
</evidence>
<dbReference type="InterPro" id="IPR011877">
    <property type="entry name" value="Ribokinase"/>
</dbReference>
<dbReference type="UniPathway" id="UPA00916">
    <property type="reaction ID" value="UER00889"/>
</dbReference>
<evidence type="ECO:0000313" key="11">
    <source>
        <dbReference type="EMBL" id="SCG46085.1"/>
    </source>
</evidence>
<comment type="activity regulation">
    <text evidence="9">Activated by a monovalent cation that binds near, but not in, the active site. The most likely occupant of the site in vivo is potassium. Ion binding induces a conformational change that may alter substrate affinity.</text>
</comment>
<evidence type="ECO:0000256" key="4">
    <source>
        <dbReference type="ARBA" id="ARBA00022777"/>
    </source>
</evidence>
<name>A0A109IJV5_9ACTN</name>
<dbReference type="SUPFAM" id="SSF53613">
    <property type="entry name" value="Ribokinase-like"/>
    <property type="match status" value="1"/>
</dbReference>
<comment type="catalytic activity">
    <reaction evidence="9">
        <text>D-ribose + ATP = D-ribose 5-phosphate + ADP + H(+)</text>
        <dbReference type="Rhea" id="RHEA:13697"/>
        <dbReference type="ChEBI" id="CHEBI:15378"/>
        <dbReference type="ChEBI" id="CHEBI:30616"/>
        <dbReference type="ChEBI" id="CHEBI:47013"/>
        <dbReference type="ChEBI" id="CHEBI:78346"/>
        <dbReference type="ChEBI" id="CHEBI:456216"/>
        <dbReference type="EC" id="2.7.1.15"/>
    </reaction>
</comment>
<keyword evidence="7 9" id="KW-0630">Potassium</keyword>
<comment type="function">
    <text evidence="9">Catalyzes the phosphorylation of ribose at O-5 in a reaction requiring ATP and magnesium. The resulting D-ribose-5-phosphate can then be used either for sythesis of nucleotides, histidine, and tryptophan, or as a component of the pentose phosphate pathway.</text>
</comment>
<dbReference type="InterPro" id="IPR011611">
    <property type="entry name" value="PfkB_dom"/>
</dbReference>
<feature type="domain" description="Carbohydrate kinase PfkB" evidence="10">
    <location>
        <begin position="1"/>
        <end position="302"/>
    </location>
</feature>
<protein>
    <recommendedName>
        <fullName evidence="9">Ribokinase</fullName>
        <shortName evidence="9">RK</shortName>
        <ecNumber evidence="9">2.7.1.15</ecNumber>
    </recommendedName>
</protein>
<dbReference type="OrthoDB" id="9775849at2"/>
<keyword evidence="12" id="KW-1185">Reference proteome</keyword>
<evidence type="ECO:0000256" key="7">
    <source>
        <dbReference type="ARBA" id="ARBA00022958"/>
    </source>
</evidence>
<comment type="subunit">
    <text evidence="9">Homodimer.</text>
</comment>
<gene>
    <name evidence="9" type="primary">rbsK</name>
    <name evidence="11" type="ORF">GA0070623_1321</name>
</gene>
<keyword evidence="5 9" id="KW-0067">ATP-binding</keyword>
<comment type="pathway">
    <text evidence="9">Carbohydrate metabolism; D-ribose degradation; D-ribose 5-phosphate from beta-D-ribopyranose: step 2/2.</text>
</comment>
<feature type="binding site" evidence="9">
    <location>
        <begin position="40"/>
        <end position="44"/>
    </location>
    <ligand>
        <name>substrate</name>
    </ligand>
</feature>
<proteinExistence type="inferred from homology"/>
<dbReference type="Pfam" id="PF00294">
    <property type="entry name" value="PfkB"/>
    <property type="match status" value="1"/>
</dbReference>
<keyword evidence="1 9" id="KW-0808">Transferase</keyword>
<keyword evidence="9" id="KW-0963">Cytoplasm</keyword>
<dbReference type="HAMAP" id="MF_01987">
    <property type="entry name" value="Ribokinase"/>
    <property type="match status" value="1"/>
</dbReference>
<comment type="caution">
    <text evidence="9">Lacks conserved residue(s) required for the propagation of feature annotation.</text>
</comment>
<dbReference type="GO" id="GO:0004747">
    <property type="term" value="F:ribokinase activity"/>
    <property type="evidence" value="ECO:0007669"/>
    <property type="project" value="UniProtKB-UniRule"/>
</dbReference>
<feature type="binding site" evidence="9">
    <location>
        <begin position="260"/>
        <end position="261"/>
    </location>
    <ligand>
        <name>ATP</name>
        <dbReference type="ChEBI" id="CHEBI:30616"/>
    </ligand>
</feature>
<feature type="binding site" evidence="9">
    <location>
        <position position="257"/>
    </location>
    <ligand>
        <name>K(+)</name>
        <dbReference type="ChEBI" id="CHEBI:29103"/>
    </ligand>
</feature>
<feature type="binding site" evidence="9">
    <location>
        <position position="140"/>
    </location>
    <ligand>
        <name>substrate</name>
    </ligand>
</feature>
<feature type="binding site" evidence="9">
    <location>
        <begin position="11"/>
        <end position="13"/>
    </location>
    <ligand>
        <name>substrate</name>
    </ligand>
</feature>
<comment type="subcellular location">
    <subcellularLocation>
        <location evidence="9">Cytoplasm</location>
    </subcellularLocation>
</comment>
<comment type="cofactor">
    <cofactor evidence="9">
        <name>Mg(2+)</name>
        <dbReference type="ChEBI" id="CHEBI:18420"/>
    </cofactor>
    <text evidence="9">Requires a divalent cation, most likely magnesium in vivo, as an electrophilic catalyst to aid phosphoryl group transfer. It is the chelate of the metal and the nucleotide that is the actual substrate.</text>
</comment>
<evidence type="ECO:0000313" key="12">
    <source>
        <dbReference type="Proteomes" id="UP000198226"/>
    </source>
</evidence>
<feature type="binding site" evidence="9">
    <location>
        <begin position="229"/>
        <end position="234"/>
    </location>
    <ligand>
        <name>ATP</name>
        <dbReference type="ChEBI" id="CHEBI:30616"/>
    </ligand>
</feature>
<feature type="binding site" evidence="9">
    <location>
        <position position="255"/>
    </location>
    <ligand>
        <name>K(+)</name>
        <dbReference type="ChEBI" id="CHEBI:29103"/>
    </ligand>
</feature>
<dbReference type="InterPro" id="IPR002139">
    <property type="entry name" value="Ribo/fructo_kinase"/>
</dbReference>
<evidence type="ECO:0000256" key="9">
    <source>
        <dbReference type="HAMAP-Rule" id="MF_01987"/>
    </source>
</evidence>
<feature type="binding site" evidence="9">
    <location>
        <position position="294"/>
    </location>
    <ligand>
        <name>K(+)</name>
        <dbReference type="ChEBI" id="CHEBI:29103"/>
    </ligand>
</feature>
<evidence type="ECO:0000259" key="10">
    <source>
        <dbReference type="Pfam" id="PF00294"/>
    </source>
</evidence>
<feature type="binding site" evidence="9">
    <location>
        <position position="296"/>
    </location>
    <ligand>
        <name>K(+)</name>
        <dbReference type="ChEBI" id="CHEBI:29103"/>
    </ligand>
</feature>
<keyword evidence="4 9" id="KW-0418">Kinase</keyword>
<feature type="active site" description="Proton acceptor" evidence="9">
    <location>
        <position position="261"/>
    </location>
</feature>
<comment type="similarity">
    <text evidence="9">Belongs to the carbohydrate kinase PfkB family. Ribokinase subfamily.</text>
</comment>
<feature type="binding site" evidence="9">
    <location>
        <position position="181"/>
    </location>
    <ligand>
        <name>ATP</name>
        <dbReference type="ChEBI" id="CHEBI:30616"/>
    </ligand>
</feature>
<evidence type="ECO:0000256" key="6">
    <source>
        <dbReference type="ARBA" id="ARBA00022842"/>
    </source>
</evidence>
<dbReference type="Gene3D" id="3.40.1190.20">
    <property type="match status" value="1"/>
</dbReference>
<evidence type="ECO:0000256" key="1">
    <source>
        <dbReference type="ARBA" id="ARBA00022679"/>
    </source>
</evidence>
<dbReference type="PRINTS" id="PR00990">
    <property type="entry name" value="RIBOKINASE"/>
</dbReference>
<dbReference type="RefSeq" id="WP_067309083.1">
    <property type="nucleotide sequence ID" value="NZ_LRMV01000072.1"/>
</dbReference>
<dbReference type="Proteomes" id="UP000198226">
    <property type="component" value="Chromosome I"/>
</dbReference>
<keyword evidence="8 9" id="KW-0119">Carbohydrate metabolism</keyword>
<dbReference type="InterPro" id="IPR029056">
    <property type="entry name" value="Ribokinase-like"/>
</dbReference>
<dbReference type="AlphaFoldDB" id="A0A109IJV5"/>
<accession>A0A109IJV5</accession>
<keyword evidence="2 9" id="KW-0479">Metal-binding</keyword>
<dbReference type="CDD" id="cd01174">
    <property type="entry name" value="ribokinase"/>
    <property type="match status" value="1"/>
</dbReference>
<dbReference type="EMBL" id="LT607752">
    <property type="protein sequence ID" value="SCG46085.1"/>
    <property type="molecule type" value="Genomic_DNA"/>
</dbReference>
<dbReference type="GO" id="GO:0005524">
    <property type="term" value="F:ATP binding"/>
    <property type="evidence" value="ECO:0007669"/>
    <property type="project" value="UniProtKB-UniRule"/>
</dbReference>
<keyword evidence="6 9" id="KW-0460">Magnesium</keyword>
<evidence type="ECO:0000256" key="8">
    <source>
        <dbReference type="ARBA" id="ARBA00023277"/>
    </source>
</evidence>
<dbReference type="EC" id="2.7.1.15" evidence="9"/>